<evidence type="ECO:0000256" key="2">
    <source>
        <dbReference type="ARBA" id="ARBA00022448"/>
    </source>
</evidence>
<keyword evidence="6 7" id="KW-0472">Membrane</keyword>
<comment type="similarity">
    <text evidence="7">Belongs to the binding-protein-dependent transport system permease family.</text>
</comment>
<feature type="transmembrane region" description="Helical" evidence="7">
    <location>
        <begin position="121"/>
        <end position="145"/>
    </location>
</feature>
<dbReference type="PROSITE" id="PS50928">
    <property type="entry name" value="ABC_TM1"/>
    <property type="match status" value="1"/>
</dbReference>
<evidence type="ECO:0000256" key="5">
    <source>
        <dbReference type="ARBA" id="ARBA00022989"/>
    </source>
</evidence>
<dbReference type="SUPFAM" id="SSF161098">
    <property type="entry name" value="MetI-like"/>
    <property type="match status" value="1"/>
</dbReference>
<reference evidence="9 10" key="1">
    <citation type="submission" date="2016-12" db="EMBL/GenBank/DDBJ databases">
        <authorList>
            <person name="Song W.-J."/>
            <person name="Kurnit D.M."/>
        </authorList>
    </citation>
    <scope>NUCLEOTIDE SEQUENCE [LARGE SCALE GENOMIC DNA]</scope>
    <source>
        <strain evidence="9 10">DSM 12503</strain>
    </source>
</reference>
<evidence type="ECO:0000313" key="9">
    <source>
        <dbReference type="EMBL" id="SHO43908.1"/>
    </source>
</evidence>
<keyword evidence="10" id="KW-1185">Reference proteome</keyword>
<dbReference type="GO" id="GO:0005886">
    <property type="term" value="C:plasma membrane"/>
    <property type="evidence" value="ECO:0007669"/>
    <property type="project" value="UniProtKB-SubCell"/>
</dbReference>
<feature type="transmembrane region" description="Helical" evidence="7">
    <location>
        <begin position="168"/>
        <end position="194"/>
    </location>
</feature>
<evidence type="ECO:0000313" key="10">
    <source>
        <dbReference type="Proteomes" id="UP000184612"/>
    </source>
</evidence>
<keyword evidence="4 7" id="KW-0812">Transmembrane</keyword>
<feature type="transmembrane region" description="Helical" evidence="7">
    <location>
        <begin position="215"/>
        <end position="236"/>
    </location>
</feature>
<dbReference type="AlphaFoldDB" id="A0A1M7XY52"/>
<evidence type="ECO:0000256" key="6">
    <source>
        <dbReference type="ARBA" id="ARBA00023136"/>
    </source>
</evidence>
<dbReference type="CDD" id="cd06261">
    <property type="entry name" value="TM_PBP2"/>
    <property type="match status" value="1"/>
</dbReference>
<feature type="domain" description="ABC transmembrane type-1" evidence="8">
    <location>
        <begin position="84"/>
        <end position="296"/>
    </location>
</feature>
<dbReference type="InterPro" id="IPR000515">
    <property type="entry name" value="MetI-like"/>
</dbReference>
<accession>A0A1M7XY52</accession>
<dbReference type="InterPro" id="IPR035906">
    <property type="entry name" value="MetI-like_sf"/>
</dbReference>
<dbReference type="Pfam" id="PF00528">
    <property type="entry name" value="BPD_transp_1"/>
    <property type="match status" value="1"/>
</dbReference>
<sequence>MATAPVYYMRIEGKREMIYRKKINLLWLLGPMVFIMITFLYYPFVSNIWNSLYNIVGLGGNRGEFLGVRNYQKLFEDPNILIAIKNSGIIMLLTVVFQVGIGLTLAILVDSVKRFKKFFQTVYFFPIVISATAIGLMFNLFYSYYGGMLNQILNAMGHNPVNWKSDSLALIMISVPIIWSYAGFYFVLLLTGINGISEDIFESAMLDGAVGFKKVYYITIPLLKNVIRTCIILAVTGSLKAFDLPWVIAPKGAPKGLTHLLGTYMYQVTFIEENVDYGSAIAFMIVVLGIIISQITNRLMKQEQY</sequence>
<keyword evidence="5 7" id="KW-1133">Transmembrane helix</keyword>
<dbReference type="EMBL" id="FRFD01000003">
    <property type="protein sequence ID" value="SHO43908.1"/>
    <property type="molecule type" value="Genomic_DNA"/>
</dbReference>
<evidence type="ECO:0000256" key="1">
    <source>
        <dbReference type="ARBA" id="ARBA00004651"/>
    </source>
</evidence>
<proteinExistence type="inferred from homology"/>
<feature type="transmembrane region" description="Helical" evidence="7">
    <location>
        <begin position="277"/>
        <end position="296"/>
    </location>
</feature>
<dbReference type="GO" id="GO:0055085">
    <property type="term" value="P:transmembrane transport"/>
    <property type="evidence" value="ECO:0007669"/>
    <property type="project" value="InterPro"/>
</dbReference>
<name>A0A1M7XY52_9FIRM</name>
<keyword evidence="3" id="KW-1003">Cell membrane</keyword>
<feature type="transmembrane region" description="Helical" evidence="7">
    <location>
        <begin position="25"/>
        <end position="44"/>
    </location>
</feature>
<comment type="subcellular location">
    <subcellularLocation>
        <location evidence="1 7">Cell membrane</location>
        <topology evidence="1 7">Multi-pass membrane protein</topology>
    </subcellularLocation>
</comment>
<organism evidence="9 10">
    <name type="scientific">Anaerocolumna xylanovorans DSM 12503</name>
    <dbReference type="NCBI Taxonomy" id="1121345"/>
    <lineage>
        <taxon>Bacteria</taxon>
        <taxon>Bacillati</taxon>
        <taxon>Bacillota</taxon>
        <taxon>Clostridia</taxon>
        <taxon>Lachnospirales</taxon>
        <taxon>Lachnospiraceae</taxon>
        <taxon>Anaerocolumna</taxon>
    </lineage>
</organism>
<evidence type="ECO:0000259" key="8">
    <source>
        <dbReference type="PROSITE" id="PS50928"/>
    </source>
</evidence>
<keyword evidence="2 7" id="KW-0813">Transport</keyword>
<evidence type="ECO:0000256" key="4">
    <source>
        <dbReference type="ARBA" id="ARBA00022692"/>
    </source>
</evidence>
<protein>
    <submittedName>
        <fullName evidence="9">Raffinose/stachyose/melibiose transport system permease protein</fullName>
    </submittedName>
</protein>
<dbReference type="Proteomes" id="UP000184612">
    <property type="component" value="Unassembled WGS sequence"/>
</dbReference>
<feature type="transmembrane region" description="Helical" evidence="7">
    <location>
        <begin position="89"/>
        <end position="109"/>
    </location>
</feature>
<dbReference type="InterPro" id="IPR051393">
    <property type="entry name" value="ABC_transporter_permease"/>
</dbReference>
<dbReference type="PANTHER" id="PTHR30193:SF37">
    <property type="entry name" value="INNER MEMBRANE ABC TRANSPORTER PERMEASE PROTEIN YCJO"/>
    <property type="match status" value="1"/>
</dbReference>
<gene>
    <name evidence="9" type="ORF">SAMN02745217_00400</name>
</gene>
<evidence type="ECO:0000256" key="7">
    <source>
        <dbReference type="RuleBase" id="RU363032"/>
    </source>
</evidence>
<dbReference type="Gene3D" id="1.10.3720.10">
    <property type="entry name" value="MetI-like"/>
    <property type="match status" value="1"/>
</dbReference>
<evidence type="ECO:0000256" key="3">
    <source>
        <dbReference type="ARBA" id="ARBA00022475"/>
    </source>
</evidence>
<dbReference type="STRING" id="1121345.SAMN02745217_00400"/>
<dbReference type="PANTHER" id="PTHR30193">
    <property type="entry name" value="ABC TRANSPORTER PERMEASE PROTEIN"/>
    <property type="match status" value="1"/>
</dbReference>